<dbReference type="Pfam" id="PF04844">
    <property type="entry name" value="Ovate"/>
    <property type="match status" value="1"/>
</dbReference>
<feature type="domain" description="OVATE" evidence="8">
    <location>
        <begin position="157"/>
        <end position="220"/>
    </location>
</feature>
<dbReference type="OrthoDB" id="689980at2759"/>
<proteinExistence type="predicted"/>
<reference evidence="10" key="2">
    <citation type="submission" date="2025-08" db="UniProtKB">
        <authorList>
            <consortium name="RefSeq"/>
        </authorList>
    </citation>
    <scope>IDENTIFICATION</scope>
    <source>
        <tissue evidence="10">Young leaves</tissue>
    </source>
</reference>
<sequence>MRKKIQKSLRKYLSKMKSPPSNIQLPSKKWILSACKHPRTPSFGVDNNNRKNNDEQVSLADIDRFLFENFKSLYLEDHEETNTNKQRKHHNTKRVVSDQEEEQEKPKLSPILFDSSRRFEEEAGSSSTMFSTTTQNDSSENEGVEDQTVAPENCVVVLASSPSPYDDFRRSMEGMVEAKLKNNEKVDWEFMEELLFCHINLNQKNSRKFILSAFVDLITAMRCQPETAPAKPKPQSVRTVRIGREVRKKTKEITLEFESP</sequence>
<keyword evidence="2 6" id="KW-0678">Repressor</keyword>
<evidence type="ECO:0000256" key="5">
    <source>
        <dbReference type="ARBA" id="ARBA00023242"/>
    </source>
</evidence>
<keyword evidence="5 6" id="KW-0539">Nucleus</keyword>
<comment type="subcellular location">
    <subcellularLocation>
        <location evidence="1 6">Nucleus</location>
    </subcellularLocation>
</comment>
<organism evidence="9 10">
    <name type="scientific">Abrus precatorius</name>
    <name type="common">Indian licorice</name>
    <name type="synonym">Glycine abrus</name>
    <dbReference type="NCBI Taxonomy" id="3816"/>
    <lineage>
        <taxon>Eukaryota</taxon>
        <taxon>Viridiplantae</taxon>
        <taxon>Streptophyta</taxon>
        <taxon>Embryophyta</taxon>
        <taxon>Tracheophyta</taxon>
        <taxon>Spermatophyta</taxon>
        <taxon>Magnoliopsida</taxon>
        <taxon>eudicotyledons</taxon>
        <taxon>Gunneridae</taxon>
        <taxon>Pentapetalae</taxon>
        <taxon>rosids</taxon>
        <taxon>fabids</taxon>
        <taxon>Fabales</taxon>
        <taxon>Fabaceae</taxon>
        <taxon>Papilionoideae</taxon>
        <taxon>50 kb inversion clade</taxon>
        <taxon>NPAAA clade</taxon>
        <taxon>indigoferoid/millettioid clade</taxon>
        <taxon>Abreae</taxon>
        <taxon>Abrus</taxon>
    </lineage>
</organism>
<feature type="region of interest" description="Disordered" evidence="7">
    <location>
        <begin position="78"/>
        <end position="147"/>
    </location>
</feature>
<accession>A0A8B8KNC3</accession>
<evidence type="ECO:0000256" key="7">
    <source>
        <dbReference type="SAM" id="MobiDB-lite"/>
    </source>
</evidence>
<reference evidence="9" key="1">
    <citation type="journal article" date="2019" name="Toxins">
        <title>Detection of Abrin-Like and Prepropulchellin-Like Toxin Genes and Transcripts Using Whole Genome Sequencing and Full-Length Transcript Sequencing of Abrus precatorius.</title>
        <authorList>
            <person name="Hovde B.T."/>
            <person name="Daligault H.E."/>
            <person name="Hanschen E.R."/>
            <person name="Kunde Y.A."/>
            <person name="Johnson M.B."/>
            <person name="Starkenburg S.R."/>
            <person name="Johnson S.L."/>
        </authorList>
    </citation>
    <scope>NUCLEOTIDE SEQUENCE [LARGE SCALE GENOMIC DNA]</scope>
</reference>
<feature type="compositionally biased region" description="Polar residues" evidence="7">
    <location>
        <begin position="124"/>
        <end position="138"/>
    </location>
</feature>
<evidence type="ECO:0000256" key="4">
    <source>
        <dbReference type="ARBA" id="ARBA00023163"/>
    </source>
</evidence>
<evidence type="ECO:0000259" key="8">
    <source>
        <dbReference type="PROSITE" id="PS51754"/>
    </source>
</evidence>
<comment type="function">
    <text evidence="6">Transcriptional repressor that regulates multiple aspects of plant growth and development.</text>
</comment>
<dbReference type="GO" id="GO:0045892">
    <property type="term" value="P:negative regulation of DNA-templated transcription"/>
    <property type="evidence" value="ECO:0007669"/>
    <property type="project" value="UniProtKB-UniRule"/>
</dbReference>
<evidence type="ECO:0000256" key="3">
    <source>
        <dbReference type="ARBA" id="ARBA00023015"/>
    </source>
</evidence>
<keyword evidence="3 6" id="KW-0805">Transcription regulation</keyword>
<dbReference type="GeneID" id="113857214"/>
<dbReference type="PANTHER" id="PTHR33057">
    <property type="entry name" value="TRANSCRIPTION REPRESSOR OFP7-RELATED"/>
    <property type="match status" value="1"/>
</dbReference>
<dbReference type="Proteomes" id="UP000694853">
    <property type="component" value="Unplaced"/>
</dbReference>
<feature type="compositionally biased region" description="Basic residues" evidence="7">
    <location>
        <begin position="1"/>
        <end position="14"/>
    </location>
</feature>
<dbReference type="GO" id="GO:0005634">
    <property type="term" value="C:nucleus"/>
    <property type="evidence" value="ECO:0007669"/>
    <property type="project" value="UniProtKB-SubCell"/>
</dbReference>
<dbReference type="PROSITE" id="PS51754">
    <property type="entry name" value="OVATE"/>
    <property type="match status" value="1"/>
</dbReference>
<evidence type="ECO:0000256" key="1">
    <source>
        <dbReference type="ARBA" id="ARBA00004123"/>
    </source>
</evidence>
<dbReference type="AlphaFoldDB" id="A0A8B8KNC3"/>
<dbReference type="PANTHER" id="PTHR33057:SF203">
    <property type="entry name" value="TRANSCRIPTION REPRESSOR"/>
    <property type="match status" value="1"/>
</dbReference>
<evidence type="ECO:0000256" key="6">
    <source>
        <dbReference type="RuleBase" id="RU367028"/>
    </source>
</evidence>
<evidence type="ECO:0000313" key="10">
    <source>
        <dbReference type="RefSeq" id="XP_027344813.1"/>
    </source>
</evidence>
<dbReference type="NCBIfam" id="TIGR01568">
    <property type="entry name" value="A_thal_3678"/>
    <property type="match status" value="1"/>
</dbReference>
<dbReference type="InterPro" id="IPR006458">
    <property type="entry name" value="Ovate_C"/>
</dbReference>
<dbReference type="KEGG" id="aprc:113857214"/>
<gene>
    <name evidence="10" type="primary">LOC113857214</name>
</gene>
<keyword evidence="4 6" id="KW-0804">Transcription</keyword>
<evidence type="ECO:0000256" key="2">
    <source>
        <dbReference type="ARBA" id="ARBA00022491"/>
    </source>
</evidence>
<evidence type="ECO:0000313" key="9">
    <source>
        <dbReference type="Proteomes" id="UP000694853"/>
    </source>
</evidence>
<feature type="region of interest" description="Disordered" evidence="7">
    <location>
        <begin position="1"/>
        <end position="23"/>
    </location>
</feature>
<name>A0A8B8KNC3_ABRPR</name>
<protein>
    <recommendedName>
        <fullName evidence="6">Transcription repressor</fullName>
    </recommendedName>
    <alternativeName>
        <fullName evidence="6">Ovate family protein</fullName>
    </alternativeName>
</protein>
<dbReference type="RefSeq" id="XP_027344813.1">
    <property type="nucleotide sequence ID" value="XM_027489012.1"/>
</dbReference>
<keyword evidence="9" id="KW-1185">Reference proteome</keyword>
<dbReference type="InterPro" id="IPR038933">
    <property type="entry name" value="Ovate"/>
</dbReference>